<protein>
    <submittedName>
        <fullName evidence="3">Histidine kinase-like ATPase domain-containing protein</fullName>
    </submittedName>
</protein>
<dbReference type="Gene3D" id="3.30.565.10">
    <property type="entry name" value="Histidine kinase-like ATPase, C-terminal domain"/>
    <property type="match status" value="1"/>
</dbReference>
<dbReference type="AlphaFoldDB" id="A0A1M6YN84"/>
<evidence type="ECO:0000313" key="3">
    <source>
        <dbReference type="EMBL" id="SHL19542.1"/>
    </source>
</evidence>
<accession>A0A1M6YN84</accession>
<dbReference type="Pfam" id="PF13581">
    <property type="entry name" value="HATPase_c_2"/>
    <property type="match status" value="1"/>
</dbReference>
<dbReference type="CDD" id="cd16936">
    <property type="entry name" value="HATPase_RsbW-like"/>
    <property type="match status" value="1"/>
</dbReference>
<evidence type="ECO:0000259" key="2">
    <source>
        <dbReference type="Pfam" id="PF13581"/>
    </source>
</evidence>
<proteinExistence type="predicted"/>
<name>A0A1M6YN84_PSETH</name>
<feature type="domain" description="Histidine kinase/HSP90-like ATPase" evidence="2">
    <location>
        <begin position="32"/>
        <end position="146"/>
    </location>
</feature>
<dbReference type="PANTHER" id="PTHR35526">
    <property type="entry name" value="ANTI-SIGMA-F FACTOR RSBW-RELATED"/>
    <property type="match status" value="1"/>
</dbReference>
<evidence type="ECO:0000313" key="4">
    <source>
        <dbReference type="Proteomes" id="UP000184363"/>
    </source>
</evidence>
<keyword evidence="3" id="KW-0418">Kinase</keyword>
<dbReference type="EMBL" id="FRAP01000020">
    <property type="protein sequence ID" value="SHL19542.1"/>
    <property type="molecule type" value="Genomic_DNA"/>
</dbReference>
<dbReference type="InterPro" id="IPR050267">
    <property type="entry name" value="Anti-sigma-factor_SerPK"/>
</dbReference>
<dbReference type="OrthoDB" id="5182724at2"/>
<dbReference type="RefSeq" id="WP_084755718.1">
    <property type="nucleotide sequence ID" value="NZ_FRAP01000020.1"/>
</dbReference>
<dbReference type="PANTHER" id="PTHR35526:SF3">
    <property type="entry name" value="ANTI-SIGMA-F FACTOR RSBW"/>
    <property type="match status" value="1"/>
</dbReference>
<gene>
    <name evidence="3" type="ORF">SAMN05443637_120131</name>
</gene>
<keyword evidence="3" id="KW-0808">Transferase</keyword>
<organism evidence="3 4">
    <name type="scientific">Pseudonocardia thermophila</name>
    <dbReference type="NCBI Taxonomy" id="1848"/>
    <lineage>
        <taxon>Bacteria</taxon>
        <taxon>Bacillati</taxon>
        <taxon>Actinomycetota</taxon>
        <taxon>Actinomycetes</taxon>
        <taxon>Pseudonocardiales</taxon>
        <taxon>Pseudonocardiaceae</taxon>
        <taxon>Pseudonocardia</taxon>
    </lineage>
</organism>
<reference evidence="3 4" key="1">
    <citation type="submission" date="2016-11" db="EMBL/GenBank/DDBJ databases">
        <authorList>
            <person name="Jaros S."/>
            <person name="Januszkiewicz K."/>
            <person name="Wedrychowicz H."/>
        </authorList>
    </citation>
    <scope>NUCLEOTIDE SEQUENCE [LARGE SCALE GENOMIC DNA]</scope>
    <source>
        <strain evidence="3 4">DSM 43832</strain>
    </source>
</reference>
<dbReference type="GO" id="GO:0004674">
    <property type="term" value="F:protein serine/threonine kinase activity"/>
    <property type="evidence" value="ECO:0007669"/>
    <property type="project" value="UniProtKB-KW"/>
</dbReference>
<dbReference type="SUPFAM" id="SSF55874">
    <property type="entry name" value="ATPase domain of HSP90 chaperone/DNA topoisomerase II/histidine kinase"/>
    <property type="match status" value="1"/>
</dbReference>
<dbReference type="InterPro" id="IPR036890">
    <property type="entry name" value="HATPase_C_sf"/>
</dbReference>
<dbReference type="Proteomes" id="UP000184363">
    <property type="component" value="Unassembled WGS sequence"/>
</dbReference>
<dbReference type="InterPro" id="IPR003594">
    <property type="entry name" value="HATPase_dom"/>
</dbReference>
<sequence length="159" mass="16823">MPGTVEGRLTRVVPAIDANGPGSGLTLRFDGAALPAHLGRVRRRIAAWLAEGGLDPDTIDDVVLAAHEALSNAADHAFGDGSGEVVLRAVREGRDGLRIIVRDSGRWRPPPADPGFRGHGMTLMAGLAQRCRVHRDQAGTTVELYWKLSGSTNAETSAV</sequence>
<keyword evidence="4" id="KW-1185">Reference proteome</keyword>
<keyword evidence="1" id="KW-0723">Serine/threonine-protein kinase</keyword>
<evidence type="ECO:0000256" key="1">
    <source>
        <dbReference type="ARBA" id="ARBA00022527"/>
    </source>
</evidence>
<dbReference type="STRING" id="1848.SAMN05443637_120131"/>